<protein>
    <submittedName>
        <fullName evidence="2">Uncharacterized protein</fullName>
    </submittedName>
</protein>
<comment type="caution">
    <text evidence="2">The sequence shown here is derived from an EMBL/GenBank/DDBJ whole genome shotgun (WGS) entry which is preliminary data.</text>
</comment>
<sequence>MARELKDIELHEVSLVDKGANKKKFLFFKQEEKPPAGKKLKKKINIVIDSDGTIGGTKIVINKDEIKGMRDFNFSFWSSDDVTKNVSCSYSKVVETEDASVVGDPEEVEAEDMSELAVDADGGDEAAQTKITDAAEAKGIDADAYATWSDVVDAIQGSSETETEPENEGVEPEKGDIYGFKPPKARKFVDCEVTAVFEG</sequence>
<evidence type="ECO:0000256" key="1">
    <source>
        <dbReference type="SAM" id="MobiDB-lite"/>
    </source>
</evidence>
<proteinExistence type="predicted"/>
<gene>
    <name evidence="2" type="ORF">LCGC14_1558000</name>
</gene>
<name>A0A0F9IND1_9ZZZZ</name>
<feature type="compositionally biased region" description="Acidic residues" evidence="1">
    <location>
        <begin position="161"/>
        <end position="170"/>
    </location>
</feature>
<organism evidence="2">
    <name type="scientific">marine sediment metagenome</name>
    <dbReference type="NCBI Taxonomy" id="412755"/>
    <lineage>
        <taxon>unclassified sequences</taxon>
        <taxon>metagenomes</taxon>
        <taxon>ecological metagenomes</taxon>
    </lineage>
</organism>
<dbReference type="AlphaFoldDB" id="A0A0F9IND1"/>
<feature type="region of interest" description="Disordered" evidence="1">
    <location>
        <begin position="155"/>
        <end position="178"/>
    </location>
</feature>
<feature type="non-terminal residue" evidence="2">
    <location>
        <position position="199"/>
    </location>
</feature>
<accession>A0A0F9IND1</accession>
<evidence type="ECO:0000313" key="2">
    <source>
        <dbReference type="EMBL" id="KKM48093.1"/>
    </source>
</evidence>
<dbReference type="EMBL" id="LAZR01012001">
    <property type="protein sequence ID" value="KKM48093.1"/>
    <property type="molecule type" value="Genomic_DNA"/>
</dbReference>
<reference evidence="2" key="1">
    <citation type="journal article" date="2015" name="Nature">
        <title>Complex archaea that bridge the gap between prokaryotes and eukaryotes.</title>
        <authorList>
            <person name="Spang A."/>
            <person name="Saw J.H."/>
            <person name="Jorgensen S.L."/>
            <person name="Zaremba-Niedzwiedzka K."/>
            <person name="Martijn J."/>
            <person name="Lind A.E."/>
            <person name="van Eijk R."/>
            <person name="Schleper C."/>
            <person name="Guy L."/>
            <person name="Ettema T.J."/>
        </authorList>
    </citation>
    <scope>NUCLEOTIDE SEQUENCE</scope>
</reference>